<dbReference type="STRING" id="512399.A8709_32565"/>
<organism evidence="1 2">
    <name type="scientific">Paenibacillus pectinilyticus</name>
    <dbReference type="NCBI Taxonomy" id="512399"/>
    <lineage>
        <taxon>Bacteria</taxon>
        <taxon>Bacillati</taxon>
        <taxon>Bacillota</taxon>
        <taxon>Bacilli</taxon>
        <taxon>Bacillales</taxon>
        <taxon>Paenibacillaceae</taxon>
        <taxon>Paenibacillus</taxon>
    </lineage>
</organism>
<dbReference type="RefSeq" id="WP_065856955.1">
    <property type="nucleotide sequence ID" value="NZ_LYPC01000027.1"/>
</dbReference>
<gene>
    <name evidence="1" type="ORF">A8709_32565</name>
</gene>
<dbReference type="OrthoDB" id="2679894at2"/>
<evidence type="ECO:0000313" key="1">
    <source>
        <dbReference type="EMBL" id="OCT12554.1"/>
    </source>
</evidence>
<accession>A0A1C0ZWR1</accession>
<dbReference type="EMBL" id="LYPC01000027">
    <property type="protein sequence ID" value="OCT12554.1"/>
    <property type="molecule type" value="Genomic_DNA"/>
</dbReference>
<comment type="caution">
    <text evidence="1">The sequence shown here is derived from an EMBL/GenBank/DDBJ whole genome shotgun (WGS) entry which is preliminary data.</text>
</comment>
<protein>
    <recommendedName>
        <fullName evidence="3">Macroglobulin domain-containing protein</fullName>
    </recommendedName>
</protein>
<keyword evidence="2" id="KW-1185">Reference proteome</keyword>
<evidence type="ECO:0008006" key="3">
    <source>
        <dbReference type="Google" id="ProtNLM"/>
    </source>
</evidence>
<dbReference type="AlphaFoldDB" id="A0A1C0ZWR1"/>
<reference evidence="2" key="1">
    <citation type="submission" date="2016-05" db="EMBL/GenBank/DDBJ databases">
        <title>Paenibacillus oryzae. sp. nov., isolated from the rice root.</title>
        <authorList>
            <person name="Zhang J."/>
            <person name="Zhang X."/>
        </authorList>
    </citation>
    <scope>NUCLEOTIDE SEQUENCE [LARGE SCALE GENOMIC DNA]</scope>
    <source>
        <strain evidence="2">KCTC13222</strain>
    </source>
</reference>
<evidence type="ECO:0000313" key="2">
    <source>
        <dbReference type="Proteomes" id="UP000093309"/>
    </source>
</evidence>
<dbReference type="Proteomes" id="UP000093309">
    <property type="component" value="Unassembled WGS sequence"/>
</dbReference>
<sequence>MENLTSYISVEGVKNSYSAGDIVELIATDKRTNSTVHSVILSVPVLAVYEKFRKTSDGEFKLTLPVPYEAPPGDYDVDLIAIDPNGNRENIIHRTVSIF</sequence>
<proteinExistence type="predicted"/>
<name>A0A1C0ZWR1_9BACL</name>